<evidence type="ECO:0000256" key="3">
    <source>
        <dbReference type="ARBA" id="ARBA00023274"/>
    </source>
</evidence>
<gene>
    <name evidence="5" type="ORF">FZC34_02375</name>
</gene>
<proteinExistence type="inferred from homology"/>
<dbReference type="GO" id="GO:1990904">
    <property type="term" value="C:ribonucleoprotein complex"/>
    <property type="evidence" value="ECO:0007669"/>
    <property type="project" value="UniProtKB-KW"/>
</dbReference>
<reference evidence="5 6" key="1">
    <citation type="submission" date="2019-08" db="EMBL/GenBank/DDBJ databases">
        <title>Highly reduced genomes of protist endosymbionts show evolutionary convergence.</title>
        <authorList>
            <person name="George E."/>
            <person name="Husnik F."/>
            <person name="Tashyreva D."/>
            <person name="Prokopchuk G."/>
            <person name="Horak A."/>
            <person name="Kwong W.K."/>
            <person name="Lukes J."/>
            <person name="Keeling P.J."/>
        </authorList>
    </citation>
    <scope>NUCLEOTIDE SEQUENCE [LARGE SCALE GENOMIC DNA]</scope>
    <source>
        <strain evidence="5">1604LC</strain>
    </source>
</reference>
<dbReference type="KEGG" id="cpri:FZC34_02375"/>
<dbReference type="InterPro" id="IPR012677">
    <property type="entry name" value="Nucleotide-bd_a/b_plait_sf"/>
</dbReference>
<evidence type="ECO:0000256" key="2">
    <source>
        <dbReference type="ARBA" id="ARBA00022980"/>
    </source>
</evidence>
<dbReference type="OrthoDB" id="9793353at2"/>
<dbReference type="RefSeq" id="WP_148971860.1">
    <property type="nucleotide sequence ID" value="NZ_CP043316.1"/>
</dbReference>
<comment type="similarity">
    <text evidence="1">Belongs to the universal ribosomal protein uL23 family.</text>
</comment>
<accession>A0A5C0UG13</accession>
<protein>
    <recommendedName>
        <fullName evidence="4">50S ribosomal protein L23</fullName>
    </recommendedName>
</protein>
<sequence length="103" mass="11436">MNQEIMLLSSIIKKFSGNIFSEKAIAMSKYGVLTLKFSKDISKSIIKSMCKNMLGVDVIDVNTCNVKSKSKFFKGVKGKKASFKKAFVRISKEDISKITEVAS</sequence>
<dbReference type="EMBL" id="CP043316">
    <property type="protein sequence ID" value="QEK38739.1"/>
    <property type="molecule type" value="Genomic_DNA"/>
</dbReference>
<name>A0A5C0UG13_9PROT</name>
<dbReference type="Gene3D" id="3.30.70.330">
    <property type="match status" value="1"/>
</dbReference>
<dbReference type="SUPFAM" id="SSF54189">
    <property type="entry name" value="Ribosomal proteins S24e, L23 and L15e"/>
    <property type="match status" value="1"/>
</dbReference>
<dbReference type="InterPro" id="IPR013025">
    <property type="entry name" value="Ribosomal_uL23-like"/>
</dbReference>
<keyword evidence="3" id="KW-0687">Ribonucleoprotein</keyword>
<evidence type="ECO:0000256" key="1">
    <source>
        <dbReference type="ARBA" id="ARBA00006700"/>
    </source>
</evidence>
<dbReference type="GO" id="GO:0006412">
    <property type="term" value="P:translation"/>
    <property type="evidence" value="ECO:0007669"/>
    <property type="project" value="InterPro"/>
</dbReference>
<dbReference type="Proteomes" id="UP000325004">
    <property type="component" value="Chromosome"/>
</dbReference>
<dbReference type="GO" id="GO:0005840">
    <property type="term" value="C:ribosome"/>
    <property type="evidence" value="ECO:0007669"/>
    <property type="project" value="UniProtKB-KW"/>
</dbReference>
<keyword evidence="6" id="KW-1185">Reference proteome</keyword>
<dbReference type="GO" id="GO:0003735">
    <property type="term" value="F:structural constituent of ribosome"/>
    <property type="evidence" value="ECO:0007669"/>
    <property type="project" value="InterPro"/>
</dbReference>
<evidence type="ECO:0000256" key="4">
    <source>
        <dbReference type="ARBA" id="ARBA00035481"/>
    </source>
</evidence>
<keyword evidence="2 5" id="KW-0689">Ribosomal protein</keyword>
<organism evidence="5 6">
    <name type="scientific">Candidatus Cytomitobacter primus</name>
    <dbReference type="NCBI Taxonomy" id="2066024"/>
    <lineage>
        <taxon>Bacteria</taxon>
        <taxon>Pseudomonadati</taxon>
        <taxon>Pseudomonadota</taxon>
        <taxon>Alphaproteobacteria</taxon>
        <taxon>Holosporales</taxon>
        <taxon>Holosporaceae</taxon>
        <taxon>Candidatus Cytomitobacter</taxon>
    </lineage>
</organism>
<dbReference type="InterPro" id="IPR012678">
    <property type="entry name" value="Ribosomal_uL23/eL15/eS24_sf"/>
</dbReference>
<dbReference type="Pfam" id="PF00276">
    <property type="entry name" value="Ribosomal_L23"/>
    <property type="match status" value="1"/>
</dbReference>
<evidence type="ECO:0000313" key="6">
    <source>
        <dbReference type="Proteomes" id="UP000325004"/>
    </source>
</evidence>
<dbReference type="AlphaFoldDB" id="A0A5C0UG13"/>
<evidence type="ECO:0000313" key="5">
    <source>
        <dbReference type="EMBL" id="QEK38739.1"/>
    </source>
</evidence>